<keyword evidence="3" id="KW-0238">DNA-binding</keyword>
<feature type="compositionally biased region" description="Basic and acidic residues" evidence="7">
    <location>
        <begin position="250"/>
        <end position="265"/>
    </location>
</feature>
<feature type="domain" description="Mif2/CENP-C cupin" evidence="8">
    <location>
        <begin position="476"/>
        <end position="560"/>
    </location>
</feature>
<feature type="region of interest" description="Disordered" evidence="7">
    <location>
        <begin position="1"/>
        <end position="31"/>
    </location>
</feature>
<proteinExistence type="inferred from homology"/>
<dbReference type="GO" id="GO:0051455">
    <property type="term" value="P:spindle attachment to meiosis I kinetochore"/>
    <property type="evidence" value="ECO:0007669"/>
    <property type="project" value="TreeGrafter"/>
</dbReference>
<protein>
    <recommendedName>
        <fullName evidence="6">CENP-C homolog</fullName>
    </recommendedName>
</protein>
<dbReference type="InParanoid" id="A0A0C2TJE1"/>
<evidence type="ECO:0000313" key="9">
    <source>
        <dbReference type="EMBL" id="KIL67104.1"/>
    </source>
</evidence>
<dbReference type="InterPro" id="IPR011051">
    <property type="entry name" value="RmlC_Cupin_sf"/>
</dbReference>
<sequence>MPPSARKSSIGGARRGIQKAHIPYRGDNPAVGKKTGIAVRHVERKSDGFEPFEEIMQQADMRSPPPLAGKRRKKKSFIVEVEDENGEMSMDLDNSPMPIYTSTRQQLATPTNTRVLSMSRIVAQSPDVPFDNVPSPRQPSLGRKSMGHTRPGPSRLSMASTIRYSSAESDAIDGVLQNRSEVNGFGQPPYSPGPGHASFTQMDQDDDDDDDDGNEPFREPDIPFVSDPPDMPPVEEESPSRNSAKLSTKSTKEKSREKEAERMDSGDEVGGYPDDMVKERQDEEEEPEPQPKKVLKSKKGKGKAGQDEEEIPEPLILNSKKGKGRATRDELNTAEQPQKRNRKENNPPRQGVRKSNRQPIKPLEWWRGERYVYGRDYDNRQPSEPVFVAPIKEIMRIPKEAPRPLGSKRKRSSRGRSKSRIIEQTPGLQNPEEGWDENTSNRCVVLDYPGETEKDRRIAFTAKMYQPQMAANSEWKYQRIFGDSEFIAAGQLTIPIAGRKPSKSTKDNTYIFYVAEGAVNFKVYDTSIILATGGMIMVPRGNTYYIENIAEREAKLVFTQARKIAPTEEEVQLQQQANNRRSLETGLQ</sequence>
<evidence type="ECO:0000313" key="10">
    <source>
        <dbReference type="Proteomes" id="UP000054549"/>
    </source>
</evidence>
<feature type="region of interest" description="Disordered" evidence="7">
    <location>
        <begin position="398"/>
        <end position="436"/>
    </location>
</feature>
<dbReference type="PANTHER" id="PTHR16684:SF11">
    <property type="entry name" value="CENTROMERE PROTEIN C"/>
    <property type="match status" value="1"/>
</dbReference>
<dbReference type="PANTHER" id="PTHR16684">
    <property type="entry name" value="CENTROMERE PROTEIN C"/>
    <property type="match status" value="1"/>
</dbReference>
<dbReference type="HOGENOM" id="CLU_022335_0_0_1"/>
<feature type="compositionally biased region" description="Polar residues" evidence="7">
    <location>
        <begin position="157"/>
        <end position="168"/>
    </location>
</feature>
<dbReference type="GO" id="GO:0051382">
    <property type="term" value="P:kinetochore assembly"/>
    <property type="evidence" value="ECO:0007669"/>
    <property type="project" value="InterPro"/>
</dbReference>
<dbReference type="FunFam" id="2.60.120.10:FF:000033">
    <property type="entry name" value="Centromere protein C 1"/>
    <property type="match status" value="1"/>
</dbReference>
<evidence type="ECO:0000256" key="5">
    <source>
        <dbReference type="ARBA" id="ARBA00057947"/>
    </source>
</evidence>
<dbReference type="GO" id="GO:0019237">
    <property type="term" value="F:centromeric DNA binding"/>
    <property type="evidence" value="ECO:0007669"/>
    <property type="project" value="InterPro"/>
</dbReference>
<evidence type="ECO:0000256" key="1">
    <source>
        <dbReference type="ARBA" id="ARBA00004123"/>
    </source>
</evidence>
<dbReference type="InterPro" id="IPR025974">
    <property type="entry name" value="Mif2/CENP-C_cupin"/>
</dbReference>
<dbReference type="OrthoDB" id="1939643at2759"/>
<dbReference type="EMBL" id="KN818233">
    <property type="protein sequence ID" value="KIL67104.1"/>
    <property type="molecule type" value="Genomic_DNA"/>
</dbReference>
<organism evidence="9 10">
    <name type="scientific">Amanita muscaria (strain Koide BX008)</name>
    <dbReference type="NCBI Taxonomy" id="946122"/>
    <lineage>
        <taxon>Eukaryota</taxon>
        <taxon>Fungi</taxon>
        <taxon>Dikarya</taxon>
        <taxon>Basidiomycota</taxon>
        <taxon>Agaricomycotina</taxon>
        <taxon>Agaricomycetes</taxon>
        <taxon>Agaricomycetidae</taxon>
        <taxon>Agaricales</taxon>
        <taxon>Pluteineae</taxon>
        <taxon>Amanitaceae</taxon>
        <taxon>Amanita</taxon>
    </lineage>
</organism>
<dbReference type="Pfam" id="PF11699">
    <property type="entry name" value="CENP-C_C"/>
    <property type="match status" value="1"/>
</dbReference>
<feature type="region of interest" description="Disordered" evidence="7">
    <location>
        <begin position="123"/>
        <end position="361"/>
    </location>
</feature>
<feature type="compositionally biased region" description="Basic residues" evidence="7">
    <location>
        <begin position="293"/>
        <end position="302"/>
    </location>
</feature>
<keyword evidence="4" id="KW-0539">Nucleus</keyword>
<evidence type="ECO:0000256" key="7">
    <source>
        <dbReference type="SAM" id="MobiDB-lite"/>
    </source>
</evidence>
<dbReference type="AlphaFoldDB" id="A0A0C2TJE1"/>
<evidence type="ECO:0000256" key="6">
    <source>
        <dbReference type="ARBA" id="ARBA00075033"/>
    </source>
</evidence>
<dbReference type="STRING" id="946122.A0A0C2TJE1"/>
<dbReference type="GO" id="GO:0000776">
    <property type="term" value="C:kinetochore"/>
    <property type="evidence" value="ECO:0007669"/>
    <property type="project" value="InterPro"/>
</dbReference>
<feature type="compositionally biased region" description="Basic residues" evidence="7">
    <location>
        <begin position="406"/>
        <end position="419"/>
    </location>
</feature>
<dbReference type="InterPro" id="IPR028386">
    <property type="entry name" value="CENP-C/Mif2/cnp3"/>
</dbReference>
<dbReference type="CDD" id="cd06993">
    <property type="entry name" value="cupin_CENP-C_C"/>
    <property type="match status" value="1"/>
</dbReference>
<reference evidence="9 10" key="1">
    <citation type="submission" date="2014-04" db="EMBL/GenBank/DDBJ databases">
        <title>Evolutionary Origins and Diversification of the Mycorrhizal Mutualists.</title>
        <authorList>
            <consortium name="DOE Joint Genome Institute"/>
            <consortium name="Mycorrhizal Genomics Consortium"/>
            <person name="Kohler A."/>
            <person name="Kuo A."/>
            <person name="Nagy L.G."/>
            <person name="Floudas D."/>
            <person name="Copeland A."/>
            <person name="Barry K.W."/>
            <person name="Cichocki N."/>
            <person name="Veneault-Fourrey C."/>
            <person name="LaButti K."/>
            <person name="Lindquist E.A."/>
            <person name="Lipzen A."/>
            <person name="Lundell T."/>
            <person name="Morin E."/>
            <person name="Murat C."/>
            <person name="Riley R."/>
            <person name="Ohm R."/>
            <person name="Sun H."/>
            <person name="Tunlid A."/>
            <person name="Henrissat B."/>
            <person name="Grigoriev I.V."/>
            <person name="Hibbett D.S."/>
            <person name="Martin F."/>
        </authorList>
    </citation>
    <scope>NUCLEOTIDE SEQUENCE [LARGE SCALE GENOMIC DNA]</scope>
    <source>
        <strain evidence="9 10">Koide BX008</strain>
    </source>
</reference>
<evidence type="ECO:0000256" key="4">
    <source>
        <dbReference type="ARBA" id="ARBA00023242"/>
    </source>
</evidence>
<evidence type="ECO:0000259" key="8">
    <source>
        <dbReference type="Pfam" id="PF11699"/>
    </source>
</evidence>
<name>A0A0C2TJE1_AMAMK</name>
<accession>A0A0C2TJE1</accession>
<dbReference type="Gene3D" id="2.60.120.10">
    <property type="entry name" value="Jelly Rolls"/>
    <property type="match status" value="1"/>
</dbReference>
<comment type="similarity">
    <text evidence="2">Belongs to the CENP-C/MIF2 family.</text>
</comment>
<feature type="region of interest" description="Disordered" evidence="7">
    <location>
        <begin position="49"/>
        <end position="75"/>
    </location>
</feature>
<comment type="subcellular location">
    <subcellularLocation>
        <location evidence="1">Nucleus</location>
    </subcellularLocation>
</comment>
<dbReference type="GO" id="GO:0051315">
    <property type="term" value="P:attachment of mitotic spindle microtubules to kinetochore"/>
    <property type="evidence" value="ECO:0007669"/>
    <property type="project" value="TreeGrafter"/>
</dbReference>
<gene>
    <name evidence="9" type="ORF">M378DRAFT_185827</name>
</gene>
<keyword evidence="10" id="KW-1185">Reference proteome</keyword>
<dbReference type="Proteomes" id="UP000054549">
    <property type="component" value="Unassembled WGS sequence"/>
</dbReference>
<dbReference type="SUPFAM" id="SSF51182">
    <property type="entry name" value="RmlC-like cupins"/>
    <property type="match status" value="1"/>
</dbReference>
<dbReference type="InterPro" id="IPR014710">
    <property type="entry name" value="RmlC-like_jellyroll"/>
</dbReference>
<feature type="compositionally biased region" description="Acidic residues" evidence="7">
    <location>
        <begin position="203"/>
        <end position="214"/>
    </location>
</feature>
<dbReference type="GO" id="GO:0005634">
    <property type="term" value="C:nucleus"/>
    <property type="evidence" value="ECO:0007669"/>
    <property type="project" value="UniProtKB-SubCell"/>
</dbReference>
<comment type="function">
    <text evidence="5">Component of the kinetochore, a multiprotein complex that assembles on centromeric DNA and attaches chromosomes to spindle microtubules, mediating chromosome segregation and sister chromatid segregation during meiosis and mitosis. Component of the inner kinetochore constitutive centromere-associated network (CCAN), which serves as a structural platform for outer kinetochore assembly.</text>
</comment>
<evidence type="ECO:0000256" key="3">
    <source>
        <dbReference type="ARBA" id="ARBA00023125"/>
    </source>
</evidence>
<evidence type="ECO:0000256" key="2">
    <source>
        <dbReference type="ARBA" id="ARBA00010291"/>
    </source>
</evidence>